<evidence type="ECO:0000256" key="1">
    <source>
        <dbReference type="SAM" id="MobiDB-lite"/>
    </source>
</evidence>
<dbReference type="EMBL" id="JAUSYY010000001">
    <property type="protein sequence ID" value="MDQ0895429.1"/>
    <property type="molecule type" value="Genomic_DNA"/>
</dbReference>
<reference evidence="2 3" key="1">
    <citation type="submission" date="2023-07" db="EMBL/GenBank/DDBJ databases">
        <title>Comparative genomics of wheat-associated soil bacteria to identify genetic determinants of phenazine resistance.</title>
        <authorList>
            <person name="Mouncey N."/>
        </authorList>
    </citation>
    <scope>NUCLEOTIDE SEQUENCE [LARGE SCALE GENOMIC DNA]</scope>
    <source>
        <strain evidence="2 3">V3I3</strain>
    </source>
</reference>
<gene>
    <name evidence="2" type="ORF">QFZ26_002984</name>
</gene>
<comment type="caution">
    <text evidence="2">The sequence shown here is derived from an EMBL/GenBank/DDBJ whole genome shotgun (WGS) entry which is preliminary data.</text>
</comment>
<organism evidence="2 3">
    <name type="scientific">Agromyces ramosus</name>
    <dbReference type="NCBI Taxonomy" id="33879"/>
    <lineage>
        <taxon>Bacteria</taxon>
        <taxon>Bacillati</taxon>
        <taxon>Actinomycetota</taxon>
        <taxon>Actinomycetes</taxon>
        <taxon>Micrococcales</taxon>
        <taxon>Microbacteriaceae</taxon>
        <taxon>Agromyces</taxon>
    </lineage>
</organism>
<keyword evidence="3" id="KW-1185">Reference proteome</keyword>
<name>A0ABU0RBI2_9MICO</name>
<evidence type="ECO:0000313" key="2">
    <source>
        <dbReference type="EMBL" id="MDQ0895429.1"/>
    </source>
</evidence>
<dbReference type="Proteomes" id="UP001239083">
    <property type="component" value="Unassembled WGS sequence"/>
</dbReference>
<sequence length="71" mass="7913">MSATKPSMFREPKTPWIGPNRATFPWMPSTLIGTSSRMPATTSRASETPRSTRMTSPNARTIWIVSRISAM</sequence>
<protein>
    <submittedName>
        <fullName evidence="2">Uncharacterized protein</fullName>
    </submittedName>
</protein>
<feature type="region of interest" description="Disordered" evidence="1">
    <location>
        <begin position="1"/>
        <end position="57"/>
    </location>
</feature>
<evidence type="ECO:0000313" key="3">
    <source>
        <dbReference type="Proteomes" id="UP001239083"/>
    </source>
</evidence>
<proteinExistence type="predicted"/>
<feature type="compositionally biased region" description="Polar residues" evidence="1">
    <location>
        <begin position="31"/>
        <end position="57"/>
    </location>
</feature>
<accession>A0ABU0RBI2</accession>